<organism evidence="1 2">
    <name type="scientific">Ideonella lacteola</name>
    <dbReference type="NCBI Taxonomy" id="2984193"/>
    <lineage>
        <taxon>Bacteria</taxon>
        <taxon>Pseudomonadati</taxon>
        <taxon>Pseudomonadota</taxon>
        <taxon>Betaproteobacteria</taxon>
        <taxon>Burkholderiales</taxon>
        <taxon>Sphaerotilaceae</taxon>
        <taxon>Ideonella</taxon>
    </lineage>
</organism>
<proteinExistence type="predicted"/>
<dbReference type="RefSeq" id="WP_341425124.1">
    <property type="nucleotide sequence ID" value="NZ_JBBUTG010000004.1"/>
</dbReference>
<dbReference type="Proteomes" id="UP001371218">
    <property type="component" value="Unassembled WGS sequence"/>
</dbReference>
<sequence>MYLGSFTLPNNVVVSGTVAASAVLDIEVAGSEYNFNEVYINPPTNVCTSNDTDANQAASIGFLGEHDDAGMSVEWATNHIVFGSSLLKPGTNQVMVCIRNVSGGAGSGVGNLDNITLRGAVLHYHTTP</sequence>
<name>A0ABU9BPB0_9BURK</name>
<dbReference type="EMBL" id="JBBUTG010000004">
    <property type="protein sequence ID" value="MEK8030750.1"/>
    <property type="molecule type" value="Genomic_DNA"/>
</dbReference>
<comment type="caution">
    <text evidence="1">The sequence shown here is derived from an EMBL/GenBank/DDBJ whole genome shotgun (WGS) entry which is preliminary data.</text>
</comment>
<gene>
    <name evidence="1" type="ORF">AACH06_07970</name>
</gene>
<evidence type="ECO:0000313" key="2">
    <source>
        <dbReference type="Proteomes" id="UP001371218"/>
    </source>
</evidence>
<protein>
    <submittedName>
        <fullName evidence="1">Uncharacterized protein</fullName>
    </submittedName>
</protein>
<reference evidence="1 2" key="1">
    <citation type="submission" date="2024-04" db="EMBL/GenBank/DDBJ databases">
        <title>Novel species of the genus Ideonella isolated from streams.</title>
        <authorList>
            <person name="Lu H."/>
        </authorList>
    </citation>
    <scope>NUCLEOTIDE SEQUENCE [LARGE SCALE GENOMIC DNA]</scope>
    <source>
        <strain evidence="1 2">DXS29W</strain>
    </source>
</reference>
<keyword evidence="2" id="KW-1185">Reference proteome</keyword>
<evidence type="ECO:0000313" key="1">
    <source>
        <dbReference type="EMBL" id="MEK8030750.1"/>
    </source>
</evidence>
<accession>A0ABU9BPB0</accession>